<evidence type="ECO:0000256" key="3">
    <source>
        <dbReference type="ARBA" id="ARBA00023163"/>
    </source>
</evidence>
<reference evidence="5 6" key="1">
    <citation type="submission" date="2019-09" db="EMBL/GenBank/DDBJ databases">
        <authorList>
            <person name="Chandra G."/>
            <person name="Truman W A."/>
        </authorList>
    </citation>
    <scope>NUCLEOTIDE SEQUENCE [LARGE SCALE GENOMIC DNA]</scope>
    <source>
        <strain evidence="5">PS918</strain>
    </source>
</reference>
<dbReference type="Gene3D" id="1.10.10.10">
    <property type="entry name" value="Winged helix-like DNA-binding domain superfamily/Winged helix DNA-binding domain"/>
    <property type="match status" value="1"/>
</dbReference>
<dbReference type="PANTHER" id="PTHR43537:SF20">
    <property type="entry name" value="HTH-TYPE TRANSCRIPTIONAL REPRESSOR GLAR"/>
    <property type="match status" value="1"/>
</dbReference>
<dbReference type="Proteomes" id="UP000326611">
    <property type="component" value="Unassembled WGS sequence"/>
</dbReference>
<dbReference type="InterPro" id="IPR000524">
    <property type="entry name" value="Tscrpt_reg_HTH_GntR"/>
</dbReference>
<protein>
    <submittedName>
        <fullName evidence="5">HTH-type transcriptional repressor RspR</fullName>
    </submittedName>
</protein>
<name>A0A5E7RWJ0_PSEFL</name>
<dbReference type="OrthoDB" id="9799812at2"/>
<dbReference type="PANTHER" id="PTHR43537">
    <property type="entry name" value="TRANSCRIPTIONAL REGULATOR, GNTR FAMILY"/>
    <property type="match status" value="1"/>
</dbReference>
<dbReference type="SMART" id="SM00895">
    <property type="entry name" value="FCD"/>
    <property type="match status" value="1"/>
</dbReference>
<dbReference type="InterPro" id="IPR011711">
    <property type="entry name" value="GntR_C"/>
</dbReference>
<dbReference type="CDD" id="cd07377">
    <property type="entry name" value="WHTH_GntR"/>
    <property type="match status" value="1"/>
</dbReference>
<keyword evidence="2" id="KW-0238">DNA-binding</keyword>
<sequence length="235" mass="26153">MNSPLINWQSSEPAEKRTMASQLEARIRQDIINGQLAPGSRLRLKELAEAYDVGVIPLREALSRLASSGFVSAADQKGFSVGQISAAEIADITAARLHIECKALADSIRQGDVEWESRVLAAHHRLDRLTIVEGPERLLKPEWENAHELFHQALISSCNSPTLLRLCASLRDQTARYRFLSMHYAESSARDVPHEHRELMDAALAKDIDKACELLASHYQTTTDSVLKHALLIQA</sequence>
<feature type="domain" description="HTH gntR-type" evidence="4">
    <location>
        <begin position="17"/>
        <end position="84"/>
    </location>
</feature>
<dbReference type="InterPro" id="IPR036388">
    <property type="entry name" value="WH-like_DNA-bd_sf"/>
</dbReference>
<evidence type="ECO:0000313" key="5">
    <source>
        <dbReference type="EMBL" id="VVP78851.1"/>
    </source>
</evidence>
<dbReference type="Gene3D" id="1.20.120.530">
    <property type="entry name" value="GntR ligand-binding domain-like"/>
    <property type="match status" value="1"/>
</dbReference>
<evidence type="ECO:0000256" key="2">
    <source>
        <dbReference type="ARBA" id="ARBA00023125"/>
    </source>
</evidence>
<dbReference type="EMBL" id="CABVIY010000003">
    <property type="protein sequence ID" value="VVP78851.1"/>
    <property type="molecule type" value="Genomic_DNA"/>
</dbReference>
<dbReference type="InterPro" id="IPR036390">
    <property type="entry name" value="WH_DNA-bd_sf"/>
</dbReference>
<evidence type="ECO:0000259" key="4">
    <source>
        <dbReference type="PROSITE" id="PS50949"/>
    </source>
</evidence>
<organism evidence="5 6">
    <name type="scientific">Pseudomonas fluorescens</name>
    <dbReference type="NCBI Taxonomy" id="294"/>
    <lineage>
        <taxon>Bacteria</taxon>
        <taxon>Pseudomonadati</taxon>
        <taxon>Pseudomonadota</taxon>
        <taxon>Gammaproteobacteria</taxon>
        <taxon>Pseudomonadales</taxon>
        <taxon>Pseudomonadaceae</taxon>
        <taxon>Pseudomonas</taxon>
    </lineage>
</organism>
<dbReference type="SUPFAM" id="SSF48008">
    <property type="entry name" value="GntR ligand-binding domain-like"/>
    <property type="match status" value="1"/>
</dbReference>
<dbReference type="AlphaFoldDB" id="A0A5E7RWJ0"/>
<evidence type="ECO:0000256" key="1">
    <source>
        <dbReference type="ARBA" id="ARBA00023015"/>
    </source>
</evidence>
<proteinExistence type="predicted"/>
<dbReference type="GO" id="GO:0003700">
    <property type="term" value="F:DNA-binding transcription factor activity"/>
    <property type="evidence" value="ECO:0007669"/>
    <property type="project" value="InterPro"/>
</dbReference>
<evidence type="ECO:0000313" key="6">
    <source>
        <dbReference type="Proteomes" id="UP000326611"/>
    </source>
</evidence>
<gene>
    <name evidence="5" type="primary">rspR_1</name>
    <name evidence="5" type="ORF">PS918_02089</name>
</gene>
<keyword evidence="1" id="KW-0805">Transcription regulation</keyword>
<dbReference type="GO" id="GO:0003677">
    <property type="term" value="F:DNA binding"/>
    <property type="evidence" value="ECO:0007669"/>
    <property type="project" value="UniProtKB-KW"/>
</dbReference>
<dbReference type="SUPFAM" id="SSF46785">
    <property type="entry name" value="Winged helix' DNA-binding domain"/>
    <property type="match status" value="1"/>
</dbReference>
<dbReference type="Pfam" id="PF07729">
    <property type="entry name" value="FCD"/>
    <property type="match status" value="1"/>
</dbReference>
<dbReference type="PROSITE" id="PS50949">
    <property type="entry name" value="HTH_GNTR"/>
    <property type="match status" value="1"/>
</dbReference>
<dbReference type="RefSeq" id="WP_150770177.1">
    <property type="nucleotide sequence ID" value="NZ_CABVIY010000003.1"/>
</dbReference>
<accession>A0A5E7RWJ0</accession>
<keyword evidence="3" id="KW-0804">Transcription</keyword>
<dbReference type="InterPro" id="IPR008920">
    <property type="entry name" value="TF_FadR/GntR_C"/>
</dbReference>
<dbReference type="Pfam" id="PF00392">
    <property type="entry name" value="GntR"/>
    <property type="match status" value="1"/>
</dbReference>
<dbReference type="SMART" id="SM00345">
    <property type="entry name" value="HTH_GNTR"/>
    <property type="match status" value="1"/>
</dbReference>